<dbReference type="STRING" id="391626.OAN307_c29995"/>
<organism evidence="3 4">
    <name type="scientific">Octadecabacter antarcticus 307</name>
    <dbReference type="NCBI Taxonomy" id="391626"/>
    <lineage>
        <taxon>Bacteria</taxon>
        <taxon>Pseudomonadati</taxon>
        <taxon>Pseudomonadota</taxon>
        <taxon>Alphaproteobacteria</taxon>
        <taxon>Rhodobacterales</taxon>
        <taxon>Roseobacteraceae</taxon>
        <taxon>Octadecabacter</taxon>
    </lineage>
</organism>
<feature type="domain" description="DUF7210" evidence="2">
    <location>
        <begin position="147"/>
        <end position="182"/>
    </location>
</feature>
<evidence type="ECO:0000259" key="2">
    <source>
        <dbReference type="Pfam" id="PF23843"/>
    </source>
</evidence>
<evidence type="ECO:0000313" key="4">
    <source>
        <dbReference type="Proteomes" id="UP000005307"/>
    </source>
</evidence>
<dbReference type="InterPro" id="IPR055634">
    <property type="entry name" value="DUF7210"/>
</dbReference>
<feature type="region of interest" description="Disordered" evidence="1">
    <location>
        <begin position="183"/>
        <end position="206"/>
    </location>
</feature>
<keyword evidence="4" id="KW-1185">Reference proteome</keyword>
<reference evidence="3 4" key="1">
    <citation type="journal article" date="2013" name="PLoS ONE">
        <title>Poles Apart: Arctic and Antarctic Octadecabacter strains Share High Genome Plasticity and a New Type of Xanthorhodopsin.</title>
        <authorList>
            <person name="Vollmers J."/>
            <person name="Voget S."/>
            <person name="Dietrich S."/>
            <person name="Gollnow K."/>
            <person name="Smits M."/>
            <person name="Meyer K."/>
            <person name="Brinkhoff T."/>
            <person name="Simon M."/>
            <person name="Daniel R."/>
        </authorList>
    </citation>
    <scope>NUCLEOTIDE SEQUENCE [LARGE SCALE GENOMIC DNA]</scope>
    <source>
        <strain evidence="3 4">307</strain>
    </source>
</reference>
<evidence type="ECO:0000313" key="3">
    <source>
        <dbReference type="EMBL" id="AGI68550.1"/>
    </source>
</evidence>
<gene>
    <name evidence="3" type="ORF">OAN307_c29995</name>
</gene>
<dbReference type="Proteomes" id="UP000005307">
    <property type="component" value="Chromosome"/>
</dbReference>
<dbReference type="Pfam" id="PF23843">
    <property type="entry name" value="DUF7210"/>
    <property type="match status" value="1"/>
</dbReference>
<name>M9RFG1_9RHOB</name>
<feature type="compositionally biased region" description="Basic residues" evidence="1">
    <location>
        <begin position="1"/>
        <end position="18"/>
    </location>
</feature>
<dbReference type="OrthoDB" id="7872535at2"/>
<dbReference type="eggNOG" id="ENOG5033H5W">
    <property type="taxonomic scope" value="Bacteria"/>
</dbReference>
<evidence type="ECO:0000256" key="1">
    <source>
        <dbReference type="SAM" id="MobiDB-lite"/>
    </source>
</evidence>
<sequence>MAKKLTKPQRIPAKPRGKRAPERTDKASPSEHADSKNLQKRIMQHLADTPALLATSVLSEMLRDTTDQPTRIAIQYSRIEVLRARTISCRLGKPADRSVKPSSLLSRNTIVSKTNDAQTGSLVEERPAHDSHQAETADAAVPESILIQLTVAHLHQGVELPKGTTFKVSSIVGAELIKINVAKHAPKEKPASSNTKDTAELKKGST</sequence>
<feature type="region of interest" description="Disordered" evidence="1">
    <location>
        <begin position="1"/>
        <end position="37"/>
    </location>
</feature>
<dbReference type="RefSeq" id="WP_015500539.1">
    <property type="nucleotide sequence ID" value="NC_020911.1"/>
</dbReference>
<accession>M9RFG1</accession>
<feature type="compositionally biased region" description="Basic and acidic residues" evidence="1">
    <location>
        <begin position="197"/>
        <end position="206"/>
    </location>
</feature>
<proteinExistence type="predicted"/>
<dbReference type="EMBL" id="CP003740">
    <property type="protein sequence ID" value="AGI68550.1"/>
    <property type="molecule type" value="Genomic_DNA"/>
</dbReference>
<feature type="compositionally biased region" description="Basic and acidic residues" evidence="1">
    <location>
        <begin position="19"/>
        <end position="37"/>
    </location>
</feature>
<dbReference type="KEGG" id="oat:OAN307_c29995"/>
<dbReference type="HOGENOM" id="CLU_1330819_0_0_5"/>
<protein>
    <recommendedName>
        <fullName evidence="2">DUF7210 domain-containing protein</fullName>
    </recommendedName>
</protein>
<dbReference type="AlphaFoldDB" id="M9RFG1"/>